<evidence type="ECO:0000256" key="2">
    <source>
        <dbReference type="ARBA" id="ARBA00022803"/>
    </source>
</evidence>
<feature type="repeat" description="TPR" evidence="3">
    <location>
        <begin position="157"/>
        <end position="190"/>
    </location>
</feature>
<sequence length="897" mass="98527">MMDSSVTSNILRLLVLSIAGLCTLPLGVMAQNESQELRDIMQRLDTLQQSYTTVVDELDVIRQTSFGPDSSNVIALTNTIEQLQKQGNYGAAVPPSKELVAIAQRVLGPEHPTVAATLNNLAVLYKELGRFSEAVPLYQSSLGIREKALGSNHPDVASSLNNLANLYGEQGNYGEALPLYQRSLQIREQALSPNHPDVGLSVHNLAVMYHLQGNLPVALPLYQRSMNILETTLGGDHPIVATLLNNLGELYRTQGNYAAALPLYQRSLSTRERVLGQEHPDVATSLNNLAELYRIQGNYNAALPLYQRSIALRQRGLGAEHPYLALSLGNLAKAYWAQGNLKESLGFLDRSLDIEETNLGRNLVVGSEEYKRNYLSTFQESTNTAISFHLQGNPQESAAATMALTTILRRKGRLLDVLAATTSRLRNQLDNNGQQQLDKLIELRTQIASLTFVSDRPPPVNQISQLEQRSAQIEGQLVRENANFRVEVAPITLTTVQQAIPTNAVLLEFIQYVPYNPQTNRWQAPRYALYALKASGAPQWRDLGTVAEIDGLINTARQQVSDPRLTPNSIKPSLKAVYERVIGPLEPFLAGSTHLLVAPDGQLNTIPFEALMDRQDRYLIESYTITLLTSGRDLIRLQQRGRSPNPPLIVGNPTFNQGNRSSVPSGQRGTATRDLDLRNLTFNDLPGTATEVKTLGTLFPQAQVLTGSNATETAIKQANRPHILHLATHGFFLESPPLSPQDLQNNRGLNVNVPFAGENPLLRSGLAMAGFNQRQSGEDDGVLTALEVTSLNLEGTELVVMSACDTGRGDILNGDGVYGLRRAFTLAGAHTQVSSLWKVDDSTTQQLMVAFYQNLAAGKGRSEALRQAQLALMQENSRQIPYFWAAFVSSGEWRSLK</sequence>
<dbReference type="SUPFAM" id="SSF48452">
    <property type="entry name" value="TPR-like"/>
    <property type="match status" value="2"/>
</dbReference>
<keyword evidence="7" id="KW-1185">Reference proteome</keyword>
<dbReference type="SMART" id="SM00028">
    <property type="entry name" value="TPR"/>
    <property type="match status" value="6"/>
</dbReference>
<dbReference type="InterPro" id="IPR024983">
    <property type="entry name" value="CHAT_dom"/>
</dbReference>
<dbReference type="PANTHER" id="PTHR45641">
    <property type="entry name" value="TETRATRICOPEPTIDE REPEAT PROTEIN (AFU_ORTHOLOGUE AFUA_6G03870)"/>
    <property type="match status" value="1"/>
</dbReference>
<dbReference type="Pfam" id="PF12770">
    <property type="entry name" value="CHAT"/>
    <property type="match status" value="1"/>
</dbReference>
<dbReference type="PRINTS" id="PR00381">
    <property type="entry name" value="KINESINLIGHT"/>
</dbReference>
<feature type="repeat" description="TPR" evidence="3">
    <location>
        <begin position="241"/>
        <end position="274"/>
    </location>
</feature>
<feature type="compositionally biased region" description="Polar residues" evidence="4">
    <location>
        <begin position="653"/>
        <end position="670"/>
    </location>
</feature>
<feature type="region of interest" description="Disordered" evidence="4">
    <location>
        <begin position="639"/>
        <end position="670"/>
    </location>
</feature>
<evidence type="ECO:0000256" key="1">
    <source>
        <dbReference type="ARBA" id="ARBA00022737"/>
    </source>
</evidence>
<evidence type="ECO:0000259" key="5">
    <source>
        <dbReference type="Pfam" id="PF12770"/>
    </source>
</evidence>
<dbReference type="Proteomes" id="UP001154265">
    <property type="component" value="Unassembled WGS sequence"/>
</dbReference>
<dbReference type="InterPro" id="IPR011990">
    <property type="entry name" value="TPR-like_helical_dom_sf"/>
</dbReference>
<dbReference type="PROSITE" id="PS50005">
    <property type="entry name" value="TPR"/>
    <property type="match status" value="4"/>
</dbReference>
<dbReference type="InterPro" id="IPR019734">
    <property type="entry name" value="TPR_rpt"/>
</dbReference>
<feature type="repeat" description="TPR" evidence="3">
    <location>
        <begin position="283"/>
        <end position="316"/>
    </location>
</feature>
<protein>
    <submittedName>
        <fullName evidence="6">CHAT domain-containing protein</fullName>
    </submittedName>
</protein>
<evidence type="ECO:0000313" key="7">
    <source>
        <dbReference type="Proteomes" id="UP001154265"/>
    </source>
</evidence>
<evidence type="ECO:0000256" key="3">
    <source>
        <dbReference type="PROSITE-ProRule" id="PRU00339"/>
    </source>
</evidence>
<keyword evidence="2 3" id="KW-0802">TPR repeat</keyword>
<evidence type="ECO:0000313" key="6">
    <source>
        <dbReference type="EMBL" id="MDG2992062.1"/>
    </source>
</evidence>
<dbReference type="Gene3D" id="1.25.40.10">
    <property type="entry name" value="Tetratricopeptide repeat domain"/>
    <property type="match status" value="2"/>
</dbReference>
<dbReference type="RefSeq" id="WP_277867983.1">
    <property type="nucleotide sequence ID" value="NZ_JAKKUT010000007.1"/>
</dbReference>
<dbReference type="Pfam" id="PF13424">
    <property type="entry name" value="TPR_12"/>
    <property type="match status" value="3"/>
</dbReference>
<name>A0ABT6F2L7_9SYNE</name>
<reference evidence="6" key="1">
    <citation type="journal article" date="2022" name="Genome Biol. Evol.">
        <title>A New Gene Family Diagnostic for Intracellular Biomineralization of Amorphous Ca Carbonates by Cyanobacteria.</title>
        <authorList>
            <person name="Benzerara K."/>
            <person name="Duprat E."/>
            <person name="Bitard-Feildel T."/>
            <person name="Caumes G."/>
            <person name="Cassier-Chauvat C."/>
            <person name="Chauvat F."/>
            <person name="Dezi M."/>
            <person name="Diop S.I."/>
            <person name="Gaschignard G."/>
            <person name="Gorgen S."/>
            <person name="Gugger M."/>
            <person name="Lopez-Garcia P."/>
            <person name="Millet M."/>
            <person name="Skouri-Panet F."/>
            <person name="Moreira D."/>
            <person name="Callebaut I."/>
        </authorList>
    </citation>
    <scope>NUCLEOTIDE SEQUENCE</scope>
    <source>
        <strain evidence="6">G9</strain>
    </source>
</reference>
<reference evidence="6" key="2">
    <citation type="submission" date="2022-01" db="EMBL/GenBank/DDBJ databases">
        <authorList>
            <person name="Zivanovic Y."/>
            <person name="Moreira D."/>
            <person name="Lopez-Garcia P."/>
        </authorList>
    </citation>
    <scope>NUCLEOTIDE SEQUENCE</scope>
    <source>
        <strain evidence="6">G9</strain>
    </source>
</reference>
<feature type="repeat" description="TPR" evidence="3">
    <location>
        <begin position="115"/>
        <end position="148"/>
    </location>
</feature>
<gene>
    <name evidence="6" type="ORF">L3556_14145</name>
</gene>
<feature type="domain" description="CHAT" evidence="5">
    <location>
        <begin position="572"/>
        <end position="892"/>
    </location>
</feature>
<evidence type="ECO:0000256" key="4">
    <source>
        <dbReference type="SAM" id="MobiDB-lite"/>
    </source>
</evidence>
<dbReference type="Pfam" id="PF13374">
    <property type="entry name" value="TPR_10"/>
    <property type="match status" value="1"/>
</dbReference>
<organism evidence="6 7">
    <name type="scientific">Candidatus Synechococcus calcipolaris G9</name>
    <dbReference type="NCBI Taxonomy" id="1497997"/>
    <lineage>
        <taxon>Bacteria</taxon>
        <taxon>Bacillati</taxon>
        <taxon>Cyanobacteriota</taxon>
        <taxon>Cyanophyceae</taxon>
        <taxon>Synechococcales</taxon>
        <taxon>Synechococcaceae</taxon>
        <taxon>Synechococcus</taxon>
    </lineage>
</organism>
<comment type="caution">
    <text evidence="6">The sequence shown here is derived from an EMBL/GenBank/DDBJ whole genome shotgun (WGS) entry which is preliminary data.</text>
</comment>
<keyword evidence="1" id="KW-0677">Repeat</keyword>
<accession>A0ABT6F2L7</accession>
<dbReference type="EMBL" id="JAKKUT010000007">
    <property type="protein sequence ID" value="MDG2992062.1"/>
    <property type="molecule type" value="Genomic_DNA"/>
</dbReference>
<dbReference type="PANTHER" id="PTHR45641:SF19">
    <property type="entry name" value="NEPHROCYSTIN-3"/>
    <property type="match status" value="1"/>
</dbReference>
<proteinExistence type="predicted"/>